<protein>
    <submittedName>
        <fullName evidence="3">NUDIX domain-containing protein</fullName>
    </submittedName>
</protein>
<comment type="caution">
    <text evidence="3">The sequence shown here is derived from an EMBL/GenBank/DDBJ whole genome shotgun (WGS) entry which is preliminary data.</text>
</comment>
<dbReference type="AlphaFoldDB" id="A0A953JCN2"/>
<evidence type="ECO:0000256" key="1">
    <source>
        <dbReference type="ARBA" id="ARBA00022801"/>
    </source>
</evidence>
<dbReference type="InterPro" id="IPR000086">
    <property type="entry name" value="NUDIX_hydrolase_dom"/>
</dbReference>
<feature type="domain" description="Nudix hydrolase" evidence="2">
    <location>
        <begin position="30"/>
        <end position="164"/>
    </location>
</feature>
<keyword evidence="1" id="KW-0378">Hydrolase</keyword>
<dbReference type="Gene3D" id="3.90.79.10">
    <property type="entry name" value="Nucleoside Triphosphate Pyrophosphohydrolase"/>
    <property type="match status" value="1"/>
</dbReference>
<dbReference type="CDD" id="cd04692">
    <property type="entry name" value="NUDIX_Hydrolase"/>
    <property type="match status" value="1"/>
</dbReference>
<evidence type="ECO:0000259" key="2">
    <source>
        <dbReference type="PROSITE" id="PS51462"/>
    </source>
</evidence>
<sequence>MPEEMLEIVDTEGRTVGLAPRSEVHGNPTLMHKVVHVLVFNTRGELLLQKRSMEKDVAPGKWDTSVGGHLSPGEDLAAGALREMEEELGIVSDTLEFLYSYIHTNPFETEMVFTHAGIHNGPFFFNREEIDEVRFWPLEEIMQCRGKGILSDNFESEITRYRSHRDNS</sequence>
<dbReference type="GO" id="GO:0016787">
    <property type="term" value="F:hydrolase activity"/>
    <property type="evidence" value="ECO:0007669"/>
    <property type="project" value="UniProtKB-KW"/>
</dbReference>
<dbReference type="PANTHER" id="PTHR10885:SF0">
    <property type="entry name" value="ISOPENTENYL-DIPHOSPHATE DELTA-ISOMERASE"/>
    <property type="match status" value="1"/>
</dbReference>
<proteinExistence type="predicted"/>
<dbReference type="PROSITE" id="PS00893">
    <property type="entry name" value="NUDIX_BOX"/>
    <property type="match status" value="1"/>
</dbReference>
<dbReference type="PROSITE" id="PS51462">
    <property type="entry name" value="NUDIX"/>
    <property type="match status" value="1"/>
</dbReference>
<name>A0A953JCN2_9BACT</name>
<dbReference type="PANTHER" id="PTHR10885">
    <property type="entry name" value="ISOPENTENYL-DIPHOSPHATE DELTA-ISOMERASE"/>
    <property type="match status" value="1"/>
</dbReference>
<dbReference type="SUPFAM" id="SSF55811">
    <property type="entry name" value="Nudix"/>
    <property type="match status" value="1"/>
</dbReference>
<evidence type="ECO:0000313" key="4">
    <source>
        <dbReference type="Proteomes" id="UP000705867"/>
    </source>
</evidence>
<dbReference type="EMBL" id="JAIOIV010000028">
    <property type="protein sequence ID" value="MBZ0155346.1"/>
    <property type="molecule type" value="Genomic_DNA"/>
</dbReference>
<accession>A0A953JCN2</accession>
<dbReference type="Proteomes" id="UP000705867">
    <property type="component" value="Unassembled WGS sequence"/>
</dbReference>
<gene>
    <name evidence="3" type="ORF">K8I29_03915</name>
</gene>
<reference evidence="3" key="2">
    <citation type="submission" date="2021-08" db="EMBL/GenBank/DDBJ databases">
        <authorList>
            <person name="Dalcin Martins P."/>
        </authorList>
    </citation>
    <scope>NUCLEOTIDE SEQUENCE</scope>
    <source>
        <strain evidence="3">MAG_39</strain>
    </source>
</reference>
<dbReference type="InterPro" id="IPR015797">
    <property type="entry name" value="NUDIX_hydrolase-like_dom_sf"/>
</dbReference>
<dbReference type="Pfam" id="PF00293">
    <property type="entry name" value="NUDIX"/>
    <property type="match status" value="1"/>
</dbReference>
<dbReference type="InterPro" id="IPR020084">
    <property type="entry name" value="NUDIX_hydrolase_CS"/>
</dbReference>
<organism evidence="3 4">
    <name type="scientific">Candidatus Nitrobium versatile</name>
    <dbReference type="NCBI Taxonomy" id="2884831"/>
    <lineage>
        <taxon>Bacteria</taxon>
        <taxon>Pseudomonadati</taxon>
        <taxon>Nitrospirota</taxon>
        <taxon>Nitrospiria</taxon>
        <taxon>Nitrospirales</taxon>
        <taxon>Nitrospiraceae</taxon>
        <taxon>Candidatus Nitrobium</taxon>
    </lineage>
</organism>
<reference evidence="3" key="1">
    <citation type="journal article" date="2021" name="bioRxiv">
        <title>Unraveling nitrogen, sulfur and carbon metabolic pathways and microbial community transcriptional responses to substrate deprivation and toxicity stresses in a bioreactor mimicking anoxic brackish coastal sediment conditions.</title>
        <authorList>
            <person name="Martins P.D."/>
            <person name="Echeveste M.J."/>
            <person name="Arshad A."/>
            <person name="Kurth J."/>
            <person name="Ouboter H."/>
            <person name="Jetten M.S.M."/>
            <person name="Welte C.U."/>
        </authorList>
    </citation>
    <scope>NUCLEOTIDE SEQUENCE</scope>
    <source>
        <strain evidence="3">MAG_39</strain>
    </source>
</reference>
<evidence type="ECO:0000313" key="3">
    <source>
        <dbReference type="EMBL" id="MBZ0155346.1"/>
    </source>
</evidence>